<dbReference type="eggNOG" id="ENOG50346K5">
    <property type="taxonomic scope" value="Bacteria"/>
</dbReference>
<proteinExistence type="predicted"/>
<evidence type="ECO:0000256" key="1">
    <source>
        <dbReference type="SAM" id="MobiDB-lite"/>
    </source>
</evidence>
<name>H1YAG2_9SPHI</name>
<dbReference type="HOGENOM" id="CLU_056353_1_0_10"/>
<dbReference type="AlphaFoldDB" id="H1YAG2"/>
<reference evidence="2" key="1">
    <citation type="submission" date="2011-09" db="EMBL/GenBank/DDBJ databases">
        <title>The permanent draft genome of Mucilaginibacter paludis DSM 18603.</title>
        <authorList>
            <consortium name="US DOE Joint Genome Institute (JGI-PGF)"/>
            <person name="Lucas S."/>
            <person name="Han J."/>
            <person name="Lapidus A."/>
            <person name="Bruce D."/>
            <person name="Goodwin L."/>
            <person name="Pitluck S."/>
            <person name="Peters L."/>
            <person name="Kyrpides N."/>
            <person name="Mavromatis K."/>
            <person name="Ivanova N."/>
            <person name="Mikhailova N."/>
            <person name="Held B."/>
            <person name="Detter J.C."/>
            <person name="Tapia R."/>
            <person name="Han C."/>
            <person name="Land M."/>
            <person name="Hauser L."/>
            <person name="Markowitz V."/>
            <person name="Cheng J.-F."/>
            <person name="Hugenholtz P."/>
            <person name="Woyke T."/>
            <person name="Wu D."/>
            <person name="Tindall B."/>
            <person name="Brambilla E."/>
            <person name="Klenk H.-P."/>
            <person name="Eisen J.A."/>
        </authorList>
    </citation>
    <scope>NUCLEOTIDE SEQUENCE [LARGE SCALE GENOMIC DNA]</scope>
    <source>
        <strain evidence="2">DSM 18603</strain>
    </source>
</reference>
<dbReference type="EMBL" id="CM001403">
    <property type="protein sequence ID" value="EHQ27005.1"/>
    <property type="molecule type" value="Genomic_DNA"/>
</dbReference>
<accession>H1YAG2</accession>
<keyword evidence="3" id="KW-1185">Reference proteome</keyword>
<dbReference type="STRING" id="714943.Mucpa_2896"/>
<evidence type="ECO:0008006" key="4">
    <source>
        <dbReference type="Google" id="ProtNLM"/>
    </source>
</evidence>
<sequence>MKQDNIGHLKDQVLFTGFGKALHSVIDENTKNGVAEFTGKYNPDFGPNAETTAYFAQSKQGNYFFNKFDLEIEKGTADAFKNTFFVNPPVKGVLAGDGTPEERWVNSNITLKEAWNLAMGRSVLKEHVTHETGEIYRAWSKMNFNEVDKYGNYEIVKLSDYNLLGKLMEFKIKDLVDSTATANLLRSLERGNLVPVELEAKGNASRYYVEANPHYKTINIYDSNFVRQKHADLKEEQPNQSVAESKGKEAGQGKSEGKKEKEGEKTGKGKKSKQGIS</sequence>
<protein>
    <recommendedName>
        <fullName evidence="4">DUF3945 domain-containing protein</fullName>
    </recommendedName>
</protein>
<dbReference type="OrthoDB" id="6372253at2"/>
<organism evidence="2 3">
    <name type="scientific">Mucilaginibacter paludis DSM 18603</name>
    <dbReference type="NCBI Taxonomy" id="714943"/>
    <lineage>
        <taxon>Bacteria</taxon>
        <taxon>Pseudomonadati</taxon>
        <taxon>Bacteroidota</taxon>
        <taxon>Sphingobacteriia</taxon>
        <taxon>Sphingobacteriales</taxon>
        <taxon>Sphingobacteriaceae</taxon>
        <taxon>Mucilaginibacter</taxon>
    </lineage>
</organism>
<feature type="compositionally biased region" description="Basic and acidic residues" evidence="1">
    <location>
        <begin position="245"/>
        <end position="267"/>
    </location>
</feature>
<dbReference type="Proteomes" id="UP000002774">
    <property type="component" value="Chromosome"/>
</dbReference>
<feature type="compositionally biased region" description="Basic residues" evidence="1">
    <location>
        <begin position="268"/>
        <end position="277"/>
    </location>
</feature>
<dbReference type="RefSeq" id="WP_008507266.1">
    <property type="nucleotide sequence ID" value="NZ_CM001403.1"/>
</dbReference>
<evidence type="ECO:0000313" key="2">
    <source>
        <dbReference type="EMBL" id="EHQ27005.1"/>
    </source>
</evidence>
<feature type="region of interest" description="Disordered" evidence="1">
    <location>
        <begin position="231"/>
        <end position="277"/>
    </location>
</feature>
<gene>
    <name evidence="2" type="ORF">Mucpa_2896</name>
</gene>
<evidence type="ECO:0000313" key="3">
    <source>
        <dbReference type="Proteomes" id="UP000002774"/>
    </source>
</evidence>